<keyword evidence="2" id="KW-0378">Hydrolase</keyword>
<feature type="domain" description="Sulfatase N-terminal" evidence="3">
    <location>
        <begin position="30"/>
        <end position="376"/>
    </location>
</feature>
<dbReference type="PANTHER" id="PTHR45953">
    <property type="entry name" value="IDURONATE 2-SULFATASE"/>
    <property type="match status" value="1"/>
</dbReference>
<evidence type="ECO:0000256" key="1">
    <source>
        <dbReference type="ARBA" id="ARBA00022723"/>
    </source>
</evidence>
<protein>
    <recommendedName>
        <fullName evidence="3">Sulfatase N-terminal domain-containing protein</fullName>
    </recommendedName>
</protein>
<dbReference type="InterPro" id="IPR017850">
    <property type="entry name" value="Alkaline_phosphatase_core_sf"/>
</dbReference>
<dbReference type="GO" id="GO:0008484">
    <property type="term" value="F:sulfuric ester hydrolase activity"/>
    <property type="evidence" value="ECO:0007669"/>
    <property type="project" value="TreeGrafter"/>
</dbReference>
<name>A0A5C4T5U6_9BACL</name>
<evidence type="ECO:0000313" key="4">
    <source>
        <dbReference type="EMBL" id="TNJ63697.1"/>
    </source>
</evidence>
<dbReference type="PANTHER" id="PTHR45953:SF1">
    <property type="entry name" value="IDURONATE 2-SULFATASE"/>
    <property type="match status" value="1"/>
</dbReference>
<gene>
    <name evidence="4" type="ORF">FE784_24210</name>
</gene>
<dbReference type="AlphaFoldDB" id="A0A5C4T5U6"/>
<evidence type="ECO:0000313" key="5">
    <source>
        <dbReference type="Proteomes" id="UP000307943"/>
    </source>
</evidence>
<reference evidence="4 5" key="1">
    <citation type="submission" date="2019-05" db="EMBL/GenBank/DDBJ databases">
        <title>We sequenced the genome of Paenibacillus hemerocallicola KCTC 33185 for further insight into its adaptation and study the phylogeny of Paenibacillus.</title>
        <authorList>
            <person name="Narsing Rao M.P."/>
        </authorList>
    </citation>
    <scope>NUCLEOTIDE SEQUENCE [LARGE SCALE GENOMIC DNA]</scope>
    <source>
        <strain evidence="4 5">KCTC 33185</strain>
    </source>
</reference>
<dbReference type="Gene3D" id="3.40.720.10">
    <property type="entry name" value="Alkaline Phosphatase, subunit A"/>
    <property type="match status" value="1"/>
</dbReference>
<dbReference type="SUPFAM" id="SSF53649">
    <property type="entry name" value="Alkaline phosphatase-like"/>
    <property type="match status" value="1"/>
</dbReference>
<dbReference type="GO" id="GO:0046872">
    <property type="term" value="F:metal ion binding"/>
    <property type="evidence" value="ECO:0007669"/>
    <property type="project" value="UniProtKB-KW"/>
</dbReference>
<dbReference type="Proteomes" id="UP000307943">
    <property type="component" value="Unassembled WGS sequence"/>
</dbReference>
<organism evidence="4 5">
    <name type="scientific">Paenibacillus hemerocallicola</name>
    <dbReference type="NCBI Taxonomy" id="1172614"/>
    <lineage>
        <taxon>Bacteria</taxon>
        <taxon>Bacillati</taxon>
        <taxon>Bacillota</taxon>
        <taxon>Bacilli</taxon>
        <taxon>Bacillales</taxon>
        <taxon>Paenibacillaceae</taxon>
        <taxon>Paenibacillus</taxon>
    </lineage>
</organism>
<dbReference type="InterPro" id="IPR000917">
    <property type="entry name" value="Sulfatase_N"/>
</dbReference>
<dbReference type="Pfam" id="PF00884">
    <property type="entry name" value="Sulfatase"/>
    <property type="match status" value="1"/>
</dbReference>
<evidence type="ECO:0000256" key="2">
    <source>
        <dbReference type="ARBA" id="ARBA00022801"/>
    </source>
</evidence>
<dbReference type="GO" id="GO:0005737">
    <property type="term" value="C:cytoplasm"/>
    <property type="evidence" value="ECO:0007669"/>
    <property type="project" value="TreeGrafter"/>
</dbReference>
<proteinExistence type="predicted"/>
<keyword evidence="1" id="KW-0479">Metal-binding</keyword>
<dbReference type="EMBL" id="VDCQ01000039">
    <property type="protein sequence ID" value="TNJ63697.1"/>
    <property type="molecule type" value="Genomic_DNA"/>
</dbReference>
<accession>A0A5C4T5U6</accession>
<comment type="caution">
    <text evidence="4">The sequence shown here is derived from an EMBL/GenBank/DDBJ whole genome shotgun (WGS) entry which is preliminary data.</text>
</comment>
<evidence type="ECO:0000259" key="3">
    <source>
        <dbReference type="Pfam" id="PF00884"/>
    </source>
</evidence>
<keyword evidence="5" id="KW-1185">Reference proteome</keyword>
<dbReference type="OrthoDB" id="9762324at2"/>
<sequence>MDVAACMVGRPSRDRSCVERMRERMRPDKPNILFLMSDEHRADVTGFEGNPVIRTPNLDRLAATGTVFRNAYTPSPICIPARQSMMAGQFPRTTGCESYGQDLRPGHMTFSRRLAQYGYQTVVSGKLHHMGTDQMQGWTKRLYGDMEVSPAFLESKEQSEFDKYARPSPKWSQAKEVMRSGIGKGPSVAHDRLTVEAALQFIDDYFNSTYYDREKIEPLLLKVSLLQPHYPYLTSEEKFTYYLNRVKTYSGESPFDHPFLSRMEVRPGTDASERELRRATAAYYGMVETIDEHYGTILRALTHAGQNLDDWIIVYTADHGEMLGQHGIWEKQKFFEASARVPLIIRYPGMFPEGKIVGQNVGLCDLFATLCELAGVPVPGGLDSRSLVPLLAGDDAAWDNEAVSQFRGRNLMIKRDHLKYHYYGPDMPEVLFDLQRNPEETVNFIGEPEYRERIDRFRRRAGELGFG</sequence>